<dbReference type="PANTHER" id="PTHR43791:SF92">
    <property type="entry name" value="AGL026WP"/>
    <property type="match status" value="1"/>
</dbReference>
<feature type="transmembrane region" description="Helical" evidence="6">
    <location>
        <begin position="509"/>
        <end position="531"/>
    </location>
</feature>
<dbReference type="InterPro" id="IPR032466">
    <property type="entry name" value="Metal_Hydrolase"/>
</dbReference>
<dbReference type="FunFam" id="1.20.1250.20:FF:000057">
    <property type="entry name" value="MFS general substrate transporter"/>
    <property type="match status" value="1"/>
</dbReference>
<feature type="transmembrane region" description="Helical" evidence="6">
    <location>
        <begin position="623"/>
        <end position="640"/>
    </location>
</feature>
<proteinExistence type="predicted"/>
<accession>A0A9N8K4G7</accession>
<feature type="transmembrane region" description="Helical" evidence="6">
    <location>
        <begin position="475"/>
        <end position="497"/>
    </location>
</feature>
<dbReference type="Pfam" id="PF07690">
    <property type="entry name" value="MFS_1"/>
    <property type="match status" value="1"/>
</dbReference>
<dbReference type="GO" id="GO:0016787">
    <property type="term" value="F:hydrolase activity"/>
    <property type="evidence" value="ECO:0007669"/>
    <property type="project" value="InterPro"/>
</dbReference>
<keyword evidence="2" id="KW-0813">Transport</keyword>
<feature type="transmembrane region" description="Helical" evidence="6">
    <location>
        <begin position="415"/>
        <end position="435"/>
    </location>
</feature>
<feature type="transmembrane region" description="Helical" evidence="6">
    <location>
        <begin position="349"/>
        <end position="364"/>
    </location>
</feature>
<dbReference type="EMBL" id="CAIJEO010000010">
    <property type="protein sequence ID" value="CAD0099847.1"/>
    <property type="molecule type" value="Genomic_DNA"/>
</dbReference>
<reference evidence="8" key="1">
    <citation type="submission" date="2020-06" db="EMBL/GenBank/DDBJ databases">
        <authorList>
            <person name="Onetto C."/>
        </authorList>
    </citation>
    <scope>NUCLEOTIDE SEQUENCE</scope>
</reference>
<feature type="domain" description="Major facilitator superfamily (MFS) profile" evidence="7">
    <location>
        <begin position="349"/>
        <end position="766"/>
    </location>
</feature>
<dbReference type="FunFam" id="1.20.1250.20:FF:000013">
    <property type="entry name" value="MFS general substrate transporter"/>
    <property type="match status" value="1"/>
</dbReference>
<feature type="transmembrane region" description="Helical" evidence="6">
    <location>
        <begin position="741"/>
        <end position="762"/>
    </location>
</feature>
<dbReference type="InterPro" id="IPR011701">
    <property type="entry name" value="MFS"/>
</dbReference>
<keyword evidence="5 6" id="KW-0472">Membrane</keyword>
<evidence type="ECO:0000256" key="5">
    <source>
        <dbReference type="ARBA" id="ARBA00023136"/>
    </source>
</evidence>
<dbReference type="InterPro" id="IPR006680">
    <property type="entry name" value="Amidohydro-rel"/>
</dbReference>
<feature type="non-terminal residue" evidence="8">
    <location>
        <position position="1"/>
    </location>
</feature>
<sequence>MNNSWDCHVHCFDPAEFPLKQTRSYTPYPAALDTLVNNVQSRNLIITQATIEDGVAGIQEILLRARACPELRLVRGTIMASHTQNLDMHATQRLHEVGVRCVRIHGTYGGAGGDTGWITEQFRLAASSIGVKQYGWYISAQLPLQTWAFLGPCISELRDVTVIADHNASAGPSDLGLPAFAEFLQLLGAQNIVVKVGALHRRSMGNIEAMRPIIEAFVAKAPSRVIFGSDWPHVDASRGGQTPTPHLQDVDTAEELRMIRTWMSEEQWNRLMQSNAERLLQGQAFNATSDKDRRQSLEWLPNAGKESVIAEMIEDTGKPEKIMDIYRSYEPEYAAQAERQLVRKIDKRILPLVVIIYLFNYLDRNSITQARLYGLQKDTKVNGAVYQTAISIFSAGYIFMQLPSTLLMTKLRPSIFLPCCIILWAIVSGCTAAANSPGSLLAIRFILGLVESPFFPGAIYFLSCWYTKKELGIRMALLICGLLLSNAFAGLISAGILRGMAGVGHLHAWRWLFILEGLATVCVGCIALLVLPDYPATTRWLTEEEKIIAQGRLAADAGSDDVLGEEKVSIWRGIAWAAKDYRVWLFAGLQMATTASISYSHFFPTLIQEIGIKNRTTVLLLTSPPYLVAFCWALGLAWIADKRQIRSIPAGISCVISMVGTVLLVALPHLYWARYAFTFLVCIGTFGIYSTTYTWLSSTIPRPPVKRAAAIGIANTLANLASLFANYFWLDEYEPTFQVSWGILLAFQAFALACILTLRFMLQRKNRMFTKLQGEINVNHEAAVQALDEDAQRAIKNHFRYVV</sequence>
<feature type="transmembrane region" description="Helical" evidence="6">
    <location>
        <begin position="583"/>
        <end position="603"/>
    </location>
</feature>
<organism evidence="8 9">
    <name type="scientific">Aureobasidium mustum</name>
    <dbReference type="NCBI Taxonomy" id="2773714"/>
    <lineage>
        <taxon>Eukaryota</taxon>
        <taxon>Fungi</taxon>
        <taxon>Dikarya</taxon>
        <taxon>Ascomycota</taxon>
        <taxon>Pezizomycotina</taxon>
        <taxon>Dothideomycetes</taxon>
        <taxon>Dothideomycetidae</taxon>
        <taxon>Dothideales</taxon>
        <taxon>Saccotheciaceae</taxon>
        <taxon>Aureobasidium</taxon>
    </lineage>
</organism>
<dbReference type="SUPFAM" id="SSF103473">
    <property type="entry name" value="MFS general substrate transporter"/>
    <property type="match status" value="1"/>
</dbReference>
<dbReference type="GO" id="GO:0016020">
    <property type="term" value="C:membrane"/>
    <property type="evidence" value="ECO:0007669"/>
    <property type="project" value="UniProtKB-SubCell"/>
</dbReference>
<feature type="transmembrane region" description="Helical" evidence="6">
    <location>
        <begin position="708"/>
        <end position="729"/>
    </location>
</feature>
<keyword evidence="4 6" id="KW-1133">Transmembrane helix</keyword>
<evidence type="ECO:0000313" key="8">
    <source>
        <dbReference type="EMBL" id="CAD0099847.1"/>
    </source>
</evidence>
<dbReference type="Proteomes" id="UP000714618">
    <property type="component" value="Unassembled WGS sequence"/>
</dbReference>
<dbReference type="InterPro" id="IPR036259">
    <property type="entry name" value="MFS_trans_sf"/>
</dbReference>
<dbReference type="AlphaFoldDB" id="A0A9N8K4G7"/>
<dbReference type="Gene3D" id="1.20.1250.20">
    <property type="entry name" value="MFS general substrate transporter like domains"/>
    <property type="match status" value="2"/>
</dbReference>
<comment type="subcellular location">
    <subcellularLocation>
        <location evidence="1">Membrane</location>
        <topology evidence="1">Multi-pass membrane protein</topology>
    </subcellularLocation>
</comment>
<keyword evidence="9" id="KW-1185">Reference proteome</keyword>
<evidence type="ECO:0000313" key="9">
    <source>
        <dbReference type="Proteomes" id="UP000714618"/>
    </source>
</evidence>
<dbReference type="Pfam" id="PF04909">
    <property type="entry name" value="Amidohydro_2"/>
    <property type="match status" value="1"/>
</dbReference>
<dbReference type="OrthoDB" id="2250022at2759"/>
<evidence type="ECO:0000256" key="4">
    <source>
        <dbReference type="ARBA" id="ARBA00022989"/>
    </source>
</evidence>
<comment type="caution">
    <text evidence="8">The sequence shown here is derived from an EMBL/GenBank/DDBJ whole genome shotgun (WGS) entry which is preliminary data.</text>
</comment>
<evidence type="ECO:0000256" key="2">
    <source>
        <dbReference type="ARBA" id="ARBA00022448"/>
    </source>
</evidence>
<feature type="transmembrane region" description="Helical" evidence="6">
    <location>
        <begin position="384"/>
        <end position="403"/>
    </location>
</feature>
<dbReference type="PANTHER" id="PTHR43791">
    <property type="entry name" value="PERMEASE-RELATED"/>
    <property type="match status" value="1"/>
</dbReference>
<evidence type="ECO:0000256" key="6">
    <source>
        <dbReference type="SAM" id="Phobius"/>
    </source>
</evidence>
<evidence type="ECO:0000259" key="7">
    <source>
        <dbReference type="PROSITE" id="PS50850"/>
    </source>
</evidence>
<dbReference type="SUPFAM" id="SSF51556">
    <property type="entry name" value="Metallo-dependent hydrolases"/>
    <property type="match status" value="1"/>
</dbReference>
<evidence type="ECO:0000256" key="1">
    <source>
        <dbReference type="ARBA" id="ARBA00004141"/>
    </source>
</evidence>
<feature type="transmembrane region" description="Helical" evidence="6">
    <location>
        <begin position="441"/>
        <end position="463"/>
    </location>
</feature>
<protein>
    <recommendedName>
        <fullName evidence="7">Major facilitator superfamily (MFS) profile domain-containing protein</fullName>
    </recommendedName>
</protein>
<dbReference type="PROSITE" id="PS50850">
    <property type="entry name" value="MFS"/>
    <property type="match status" value="1"/>
</dbReference>
<evidence type="ECO:0000256" key="3">
    <source>
        <dbReference type="ARBA" id="ARBA00022692"/>
    </source>
</evidence>
<dbReference type="InterPro" id="IPR020846">
    <property type="entry name" value="MFS_dom"/>
</dbReference>
<name>A0A9N8K4G7_9PEZI</name>
<feature type="transmembrane region" description="Helical" evidence="6">
    <location>
        <begin position="677"/>
        <end position="696"/>
    </location>
</feature>
<gene>
    <name evidence="8" type="ORF">AWRI4233_LOCUS8672</name>
</gene>
<feature type="transmembrane region" description="Helical" evidence="6">
    <location>
        <begin position="652"/>
        <end position="671"/>
    </location>
</feature>
<keyword evidence="3 6" id="KW-0812">Transmembrane</keyword>
<dbReference type="GO" id="GO:0022857">
    <property type="term" value="F:transmembrane transporter activity"/>
    <property type="evidence" value="ECO:0007669"/>
    <property type="project" value="InterPro"/>
</dbReference>
<dbReference type="Gene3D" id="3.20.20.140">
    <property type="entry name" value="Metal-dependent hydrolases"/>
    <property type="match status" value="1"/>
</dbReference>